<proteinExistence type="inferred from homology"/>
<dbReference type="PANTHER" id="PTHR37298:SF1">
    <property type="entry name" value="UPF0111 PROTEIN YKAA"/>
    <property type="match status" value="1"/>
</dbReference>
<protein>
    <recommendedName>
        <fullName evidence="5">Phosphate transport regulator</fullName>
    </recommendedName>
</protein>
<feature type="coiled-coil region" evidence="2">
    <location>
        <begin position="21"/>
        <end position="48"/>
    </location>
</feature>
<evidence type="ECO:0000313" key="3">
    <source>
        <dbReference type="EMBL" id="PSO09425.1"/>
    </source>
</evidence>
<comment type="caution">
    <text evidence="3">The sequence shown here is derived from an EMBL/GenBank/DDBJ whole genome shotgun (WGS) entry which is preliminary data.</text>
</comment>
<organism evidence="3 4">
    <name type="scientific">Candidatus Marsarchaeota G2 archaeon BE_D</name>
    <dbReference type="NCBI Taxonomy" id="1978158"/>
    <lineage>
        <taxon>Archaea</taxon>
        <taxon>Candidatus Marsarchaeota</taxon>
        <taxon>Candidatus Marsarchaeota group 2</taxon>
    </lineage>
</organism>
<reference evidence="3 4" key="1">
    <citation type="submission" date="2017-04" db="EMBL/GenBank/DDBJ databases">
        <title>Novel microbial lineages endemic to geothermal iron-oxide mats fill important gaps in the evolutionary history of Archaea.</title>
        <authorList>
            <person name="Jay Z.J."/>
            <person name="Beam J.P."/>
            <person name="Dlakic M."/>
            <person name="Rusch D.B."/>
            <person name="Kozubal M.A."/>
            <person name="Inskeep W.P."/>
        </authorList>
    </citation>
    <scope>NUCLEOTIDE SEQUENCE [LARGE SCALE GENOMIC DNA]</scope>
    <source>
        <strain evidence="3">BE_D</strain>
    </source>
</reference>
<evidence type="ECO:0000313" key="4">
    <source>
        <dbReference type="Proteomes" id="UP000242015"/>
    </source>
</evidence>
<comment type="similarity">
    <text evidence="1">Belongs to the UPF0111 family.</text>
</comment>
<dbReference type="Gene3D" id="1.20.58.220">
    <property type="entry name" value="Phosphate transport system protein phou homolog 2, domain 2"/>
    <property type="match status" value="1"/>
</dbReference>
<gene>
    <name evidence="3" type="ORF">B9Q04_00530</name>
</gene>
<dbReference type="InterPro" id="IPR038078">
    <property type="entry name" value="PhoU-like_sf"/>
</dbReference>
<dbReference type="EMBL" id="NEXF01000004">
    <property type="protein sequence ID" value="PSO09425.1"/>
    <property type="molecule type" value="Genomic_DNA"/>
</dbReference>
<dbReference type="InterPro" id="IPR052912">
    <property type="entry name" value="UPF0111_domain"/>
</dbReference>
<dbReference type="Pfam" id="PF01865">
    <property type="entry name" value="PhoU_div"/>
    <property type="match status" value="1"/>
</dbReference>
<sequence length="94" mass="10710">FSGIITTSVELIDKAIKQLPNLRWENNIMDICIKINELENQADAVLNEGVSNLFNGHDAIEIIKLKEVYEYLELVTDKCEDVADVLRDLVVKYS</sequence>
<keyword evidence="2" id="KW-0175">Coiled coil</keyword>
<name>A0A2R6CET2_9ARCH</name>
<dbReference type="AlphaFoldDB" id="A0A2R6CET2"/>
<feature type="non-terminal residue" evidence="3">
    <location>
        <position position="1"/>
    </location>
</feature>
<evidence type="ECO:0008006" key="5">
    <source>
        <dbReference type="Google" id="ProtNLM"/>
    </source>
</evidence>
<evidence type="ECO:0000256" key="1">
    <source>
        <dbReference type="ARBA" id="ARBA00008591"/>
    </source>
</evidence>
<dbReference type="PANTHER" id="PTHR37298">
    <property type="entry name" value="UPF0111 PROTEIN YKAA"/>
    <property type="match status" value="1"/>
</dbReference>
<dbReference type="InterPro" id="IPR018445">
    <property type="entry name" value="Put_Phosphate_transp_reg"/>
</dbReference>
<evidence type="ECO:0000256" key="2">
    <source>
        <dbReference type="SAM" id="Coils"/>
    </source>
</evidence>
<dbReference type="Proteomes" id="UP000242015">
    <property type="component" value="Unassembled WGS sequence"/>
</dbReference>
<accession>A0A2R6CET2</accession>